<dbReference type="PANTHER" id="PTHR35155:SF1">
    <property type="entry name" value="SPERMATOGENESIS-ASSOCIATED PROTEIN 24"/>
    <property type="match status" value="1"/>
</dbReference>
<evidence type="ECO:0000313" key="3">
    <source>
        <dbReference type="Proteomes" id="UP000683360"/>
    </source>
</evidence>
<sequence length="227" mass="26596">MESSVSVTETVDLPSHILVQNQMQDIIFTQKNVIEKLSQDLSSHEDSMRESFASKSIYEEELKNLQKSIRDDYVPRSKLEEAENDLQEERLSHLNTKKQLNDVSDRLEFALGEIEVVTKQIEREKAAFQKAFGTVQTKAIQETSKSIKLERKYTDVTKQCEKQQDDLESKTEELKFLEGKVKEQEVVYKKKLNELEIQKKQDRYIAKMMEDQSRRKNKTKTSLLTQK</sequence>
<evidence type="ECO:0000256" key="1">
    <source>
        <dbReference type="SAM" id="Coils"/>
    </source>
</evidence>
<keyword evidence="1" id="KW-0175">Coiled coil</keyword>
<feature type="coiled-coil region" evidence="1">
    <location>
        <begin position="153"/>
        <end position="187"/>
    </location>
</feature>
<reference evidence="2" key="1">
    <citation type="submission" date="2021-03" db="EMBL/GenBank/DDBJ databases">
        <authorList>
            <person name="Bekaert M."/>
        </authorList>
    </citation>
    <scope>NUCLEOTIDE SEQUENCE</scope>
</reference>
<dbReference type="GO" id="GO:0005737">
    <property type="term" value="C:cytoplasm"/>
    <property type="evidence" value="ECO:0007669"/>
    <property type="project" value="TreeGrafter"/>
</dbReference>
<comment type="caution">
    <text evidence="2">The sequence shown here is derived from an EMBL/GenBank/DDBJ whole genome shotgun (WGS) entry which is preliminary data.</text>
</comment>
<evidence type="ECO:0008006" key="4">
    <source>
        <dbReference type="Google" id="ProtNLM"/>
    </source>
</evidence>
<protein>
    <recommendedName>
        <fullName evidence="4">Spermatogenesis-associated protein 24</fullName>
    </recommendedName>
</protein>
<dbReference type="PANTHER" id="PTHR35155">
    <property type="entry name" value="SPERMATOGENESIS-ASSOCIATED PROTEIN 24"/>
    <property type="match status" value="1"/>
</dbReference>
<evidence type="ECO:0000313" key="2">
    <source>
        <dbReference type="EMBL" id="CAG2223937.1"/>
    </source>
</evidence>
<keyword evidence="3" id="KW-1185">Reference proteome</keyword>
<dbReference type="EMBL" id="CAJPWZ010001794">
    <property type="protein sequence ID" value="CAG2223937.1"/>
    <property type="molecule type" value="Genomic_DNA"/>
</dbReference>
<dbReference type="GO" id="GO:0005634">
    <property type="term" value="C:nucleus"/>
    <property type="evidence" value="ECO:0007669"/>
    <property type="project" value="TreeGrafter"/>
</dbReference>
<proteinExistence type="predicted"/>
<accession>A0A8S3T010</accession>
<dbReference type="AlphaFoldDB" id="A0A8S3T010"/>
<dbReference type="Proteomes" id="UP000683360">
    <property type="component" value="Unassembled WGS sequence"/>
</dbReference>
<dbReference type="GO" id="GO:0003677">
    <property type="term" value="F:DNA binding"/>
    <property type="evidence" value="ECO:0007669"/>
    <property type="project" value="TreeGrafter"/>
</dbReference>
<gene>
    <name evidence="2" type="ORF">MEDL_37184</name>
</gene>
<dbReference type="OrthoDB" id="10047985at2759"/>
<dbReference type="Pfam" id="PF15175">
    <property type="entry name" value="SPATA24"/>
    <property type="match status" value="1"/>
</dbReference>
<name>A0A8S3T010_MYTED</name>
<dbReference type="InterPro" id="IPR029176">
    <property type="entry name" value="SPATA24"/>
</dbReference>
<organism evidence="2 3">
    <name type="scientific">Mytilus edulis</name>
    <name type="common">Blue mussel</name>
    <dbReference type="NCBI Taxonomy" id="6550"/>
    <lineage>
        <taxon>Eukaryota</taxon>
        <taxon>Metazoa</taxon>
        <taxon>Spiralia</taxon>
        <taxon>Lophotrochozoa</taxon>
        <taxon>Mollusca</taxon>
        <taxon>Bivalvia</taxon>
        <taxon>Autobranchia</taxon>
        <taxon>Pteriomorphia</taxon>
        <taxon>Mytilida</taxon>
        <taxon>Mytiloidea</taxon>
        <taxon>Mytilidae</taxon>
        <taxon>Mytilinae</taxon>
        <taxon>Mytilus</taxon>
    </lineage>
</organism>